<dbReference type="EMBL" id="GBRH01167496">
    <property type="protein sequence ID" value="JAE30400.1"/>
    <property type="molecule type" value="Transcribed_RNA"/>
</dbReference>
<accession>A0A0A9GZI7</accession>
<proteinExistence type="predicted"/>
<sequence length="53" mass="6138">MKFEYDTSSPEHISAIKVSSKLCSVSFIFWHCCVKFRDLKSSVLYSCSILSWL</sequence>
<dbReference type="AlphaFoldDB" id="A0A0A9GZI7"/>
<reference evidence="1" key="1">
    <citation type="submission" date="2014-09" db="EMBL/GenBank/DDBJ databases">
        <authorList>
            <person name="Magalhaes I.L.F."/>
            <person name="Oliveira U."/>
            <person name="Santos F.R."/>
            <person name="Vidigal T.H.D.A."/>
            <person name="Brescovit A.D."/>
            <person name="Santos A.J."/>
        </authorList>
    </citation>
    <scope>NUCLEOTIDE SEQUENCE</scope>
    <source>
        <tissue evidence="1">Shoot tissue taken approximately 20 cm above the soil surface</tissue>
    </source>
</reference>
<evidence type="ECO:0000313" key="1">
    <source>
        <dbReference type="EMBL" id="JAE30400.1"/>
    </source>
</evidence>
<name>A0A0A9GZI7_ARUDO</name>
<organism evidence="1">
    <name type="scientific">Arundo donax</name>
    <name type="common">Giant reed</name>
    <name type="synonym">Donax arundinaceus</name>
    <dbReference type="NCBI Taxonomy" id="35708"/>
    <lineage>
        <taxon>Eukaryota</taxon>
        <taxon>Viridiplantae</taxon>
        <taxon>Streptophyta</taxon>
        <taxon>Embryophyta</taxon>
        <taxon>Tracheophyta</taxon>
        <taxon>Spermatophyta</taxon>
        <taxon>Magnoliopsida</taxon>
        <taxon>Liliopsida</taxon>
        <taxon>Poales</taxon>
        <taxon>Poaceae</taxon>
        <taxon>PACMAD clade</taxon>
        <taxon>Arundinoideae</taxon>
        <taxon>Arundineae</taxon>
        <taxon>Arundo</taxon>
    </lineage>
</organism>
<reference evidence="1" key="2">
    <citation type="journal article" date="2015" name="Data Brief">
        <title>Shoot transcriptome of the giant reed, Arundo donax.</title>
        <authorList>
            <person name="Barrero R.A."/>
            <person name="Guerrero F.D."/>
            <person name="Moolhuijzen P."/>
            <person name="Goolsby J.A."/>
            <person name="Tidwell J."/>
            <person name="Bellgard S.E."/>
            <person name="Bellgard M.I."/>
        </authorList>
    </citation>
    <scope>NUCLEOTIDE SEQUENCE</scope>
    <source>
        <tissue evidence="1">Shoot tissue taken approximately 20 cm above the soil surface</tissue>
    </source>
</reference>
<protein>
    <submittedName>
        <fullName evidence="1">Uncharacterized protein</fullName>
    </submittedName>
</protein>